<keyword evidence="3" id="KW-1185">Reference proteome</keyword>
<protein>
    <recommendedName>
        <fullName evidence="1">DUF6603 domain-containing protein</fullName>
    </recommendedName>
</protein>
<dbReference type="OrthoDB" id="535891at2"/>
<dbReference type="EMBL" id="CP021983">
    <property type="protein sequence ID" value="ASC71889.1"/>
    <property type="molecule type" value="Genomic_DNA"/>
</dbReference>
<dbReference type="InterPro" id="IPR046538">
    <property type="entry name" value="DUF6603"/>
</dbReference>
<feature type="domain" description="DUF6603" evidence="1">
    <location>
        <begin position="423"/>
        <end position="983"/>
    </location>
</feature>
<dbReference type="AlphaFoldDB" id="A0A1Z3HNM3"/>
<evidence type="ECO:0000313" key="2">
    <source>
        <dbReference type="EMBL" id="ASC71889.1"/>
    </source>
</evidence>
<name>A0A1Z3HNM3_9CYAN</name>
<reference evidence="2 3" key="1">
    <citation type="journal article" date="2016" name="Biochim. Biophys. Acta">
        <title>Characterization of red-shifted phycobilisomes isolated from the chlorophyll f-containing cyanobacterium Halomicronema hongdechloris.</title>
        <authorList>
            <person name="Li Y."/>
            <person name="Lin Y."/>
            <person name="Garvey C.J."/>
            <person name="Birch D."/>
            <person name="Corkery R.W."/>
            <person name="Loughlin P.C."/>
            <person name="Scheer H."/>
            <person name="Willows R.D."/>
            <person name="Chen M."/>
        </authorList>
    </citation>
    <scope>NUCLEOTIDE SEQUENCE [LARGE SCALE GENOMIC DNA]</scope>
    <source>
        <strain evidence="2 3">C2206</strain>
    </source>
</reference>
<gene>
    <name evidence="2" type="ORF">XM38_028430</name>
</gene>
<evidence type="ECO:0000259" key="1">
    <source>
        <dbReference type="Pfam" id="PF20248"/>
    </source>
</evidence>
<dbReference type="KEGG" id="hhg:XM38_028430"/>
<sequence>MATPGTLESIAIWLAKLFQPLQEELQVGRIRFFFAELGMEFPPELETKAAFTRVLGKAVTRAAQLPRQVTDLIQAIEAEDLSKITNLGVDLFGTIKSLVESFQSIADELKNLGGSLPGISAAELNAFANELPQNIFDYLVIKTLEGTPGMAEIFEFIDAIERQENISGDFTYTSRKIKLNQFTHFISRPGEHLENLYDWGRSSFDGIRLLSTLEKLLNRSGVPAIFDQTAATPVLDLIYLEAKPETNINPKGLELSLLDRIIVDSEEYGLDDWIIRFISNTDLVPGVEIIIQPDGKVAFIPPSGQLKGESFLEWIGGDKNGDPYLILGRPGGSRLEATQLSMRAGIGFAWDPSANRAIGDFTIGGEVKGGKLLIDFSQGDGFLTRILSNIKLESNFDLGFGFSGPDGIFFYGSSSLLVQLPAHIDLGVVKVKAITIGVGIDASEIPISLSADINANFGPLIAAIEQIGMRADLSFPANQNGNLGPVDLDIGFNPPKGVGLAVDAGVIRGGGFLRFYPEKEQYDGILSLELIGIVSVTAIGLITTRLPDGSKGFSLLLILSAEFGSGFQLGYGFVLLGVGGLLGLNRTMKPEPLTEGIRTGATESIMFPRNVIVNAPRIISDLRQFFPPEEGIFLIGPMVKLGWGTPALITFTLGIIFEIPGNIAILGILKVALPDERVPLLVLKVLFIGVLEFDKQRAYFFASLFESRILFITLEGEMGLLIAWGNDSNFVVSVGGFHPQFTPPPLPFPTPKRVSLNILNESWGRIRVMNYFAITSNTVQLGARAELFFGFKVFNLEGHCGFDALFQFNPFFFIIEISCGVSLKVFGIGLFSIELRFSLEGPTPWRAKGYGKLKLLFFTIKANFDFTWGEKKDTSLPPIEVLPLLQGQLQQLANWQVRLPTSSNLPVSLRKREEDNESLVLPPAGTLMVTQRAVPLGIRLDKVGSQKPSDGKRFYLEVVGGLKKVKDLTEQFAIAQFQDFKDDEKLSQAAFQPEDAGLELAVSDRSLATGKAVKRNIRWETHIIDTNSLFALIALLGLVSRLFNLFLNGSVITKSVVSLHYKRQFQPFDEKITLRPEQFVVASTVDNKAISQQAIFTSEAKAREFMQAEVAKDATRRELLHVILSDEVNIDA</sequence>
<evidence type="ECO:0000313" key="3">
    <source>
        <dbReference type="Proteomes" id="UP000191901"/>
    </source>
</evidence>
<dbReference type="RefSeq" id="WP_137455116.1">
    <property type="nucleotide sequence ID" value="NZ_CP021983.2"/>
</dbReference>
<dbReference type="Proteomes" id="UP000191901">
    <property type="component" value="Chromosome"/>
</dbReference>
<organism evidence="2 3">
    <name type="scientific">Halomicronema hongdechloris C2206</name>
    <dbReference type="NCBI Taxonomy" id="1641165"/>
    <lineage>
        <taxon>Bacteria</taxon>
        <taxon>Bacillati</taxon>
        <taxon>Cyanobacteriota</taxon>
        <taxon>Cyanophyceae</taxon>
        <taxon>Nodosilineales</taxon>
        <taxon>Nodosilineaceae</taxon>
        <taxon>Halomicronema</taxon>
    </lineage>
</organism>
<proteinExistence type="predicted"/>
<dbReference type="Pfam" id="PF20248">
    <property type="entry name" value="DUF6603"/>
    <property type="match status" value="1"/>
</dbReference>
<accession>A0A1Z3HNM3</accession>